<protein>
    <recommendedName>
        <fullName evidence="1">DUF6906 domain-containing protein</fullName>
    </recommendedName>
</protein>
<dbReference type="AlphaFoldDB" id="A0A934MNB5"/>
<feature type="domain" description="DUF6906" evidence="1">
    <location>
        <begin position="1"/>
        <end position="49"/>
    </location>
</feature>
<dbReference type="Pfam" id="PF21847">
    <property type="entry name" value="DUF6906"/>
    <property type="match status" value="1"/>
</dbReference>
<dbReference type="RefSeq" id="WP_199018386.1">
    <property type="nucleotide sequence ID" value="NZ_JAELUP010000014.1"/>
</dbReference>
<evidence type="ECO:0000313" key="3">
    <source>
        <dbReference type="Proteomes" id="UP000640274"/>
    </source>
</evidence>
<accession>A0A934MNB5</accession>
<dbReference type="Proteomes" id="UP000640274">
    <property type="component" value="Unassembled WGS sequence"/>
</dbReference>
<keyword evidence="3" id="KW-1185">Reference proteome</keyword>
<organism evidence="2 3">
    <name type="scientific">Paenibacillus roseus</name>
    <dbReference type="NCBI Taxonomy" id="2798579"/>
    <lineage>
        <taxon>Bacteria</taxon>
        <taxon>Bacillati</taxon>
        <taxon>Bacillota</taxon>
        <taxon>Bacilli</taxon>
        <taxon>Bacillales</taxon>
        <taxon>Paenibacillaceae</taxon>
        <taxon>Paenibacillus</taxon>
    </lineage>
</organism>
<evidence type="ECO:0000259" key="1">
    <source>
        <dbReference type="Pfam" id="PF21847"/>
    </source>
</evidence>
<proteinExistence type="predicted"/>
<gene>
    <name evidence="2" type="ORF">JFN88_05835</name>
</gene>
<reference evidence="2" key="1">
    <citation type="submission" date="2020-12" db="EMBL/GenBank/DDBJ databases">
        <authorList>
            <person name="Huq M.A."/>
        </authorList>
    </citation>
    <scope>NUCLEOTIDE SEQUENCE</scope>
    <source>
        <strain evidence="2">MAHUQ-46</strain>
    </source>
</reference>
<evidence type="ECO:0000313" key="2">
    <source>
        <dbReference type="EMBL" id="MBJ6360836.1"/>
    </source>
</evidence>
<sequence length="50" mass="5958">MKNGKRPTRRQQQLIKAAGWNPDNWFVVKHLPTEMLLVHRYTGSKKVIWV</sequence>
<comment type="caution">
    <text evidence="2">The sequence shown here is derived from an EMBL/GenBank/DDBJ whole genome shotgun (WGS) entry which is preliminary data.</text>
</comment>
<dbReference type="InterPro" id="IPR054201">
    <property type="entry name" value="DUF6906"/>
</dbReference>
<name>A0A934MNB5_9BACL</name>
<dbReference type="EMBL" id="JAELUP010000014">
    <property type="protein sequence ID" value="MBJ6360836.1"/>
    <property type="molecule type" value="Genomic_DNA"/>
</dbReference>